<dbReference type="PhylomeDB" id="A0A0G4I8Z6"/>
<protein>
    <submittedName>
        <fullName evidence="2">Uncharacterized protein</fullName>
    </submittedName>
</protein>
<name>A0A0G4I8Z6_9ALVE</name>
<feature type="region of interest" description="Disordered" evidence="1">
    <location>
        <begin position="668"/>
        <end position="692"/>
    </location>
</feature>
<feature type="compositionally biased region" description="Gly residues" evidence="1">
    <location>
        <begin position="798"/>
        <end position="810"/>
    </location>
</feature>
<sequence length="966" mass="106496">MEYFNEYQFIERVNAALAKVKTVLEVNRNPTFAADVSHRYEDKYLLAEWLVNSSLASLEGILKFMGVPPEGMKKVKEAVKSRSVTLRFSSEERCSFVREATRHEDSKTQHVTTFTSAFGSQSKMSSKTVTKITEYFWKFTAEWKLFLFVGNDPKDAVLLQTRKGEVELVTSTKDTPKPDVKVFPEVDVNITWALTMLSSDGTGTFSIDRQKEKCHTPRRNDDVQGALDAFWRLSTWTQKVNAYFRQTLFPVQPQKDHKVDLSQIEAGPLPLIPVLPLFEKATGEGEGEGAASVLMTRNDFDLFMAEFKRGVDAKCADIDKALPHPETAAAEAKKLISVQEGKLLYLLMLIRSLSTAIGDGLNYIENMIRKQVIAAIGKEVGVSDMAEYMRFHNRKLFSPSFAPRPFCYDVRRGDGDYGPEGLLSLESLQSSAETGDPVTTVRLIRDASTAHTMRFPLSAATNVSFRGPHLIHGYINQQFSGERGATHRLVARARQFSSFVLMVGKIAAADVFEPKHALIVKDRDEAILPLVLNPLPTAKEFKDAISSLSPEQQRFAKAFRQMQLESTLFGVLVVQIKPQLERLLHLPPGALTKEVQLNQNLMELFLDFQIPSDLVTFSGDPNASLNEKLEAVKGHVGEMFKIINAQKQKQIDDQKMAAQNAVLSRIEDGKNRHSRRGKGWRGGSSSLESADLEEDEICMERCEDASMSLSLCADGAMPQMAYMAPPVGAMASKSAAPPMQMRARNAAPVPSSTPVPSPPVATSRKQHGGLQPAQQEQGQGKSTPQEGQQPEAGEEGAAAGGAAGAGGHGGVPSRVIDYTRVPARMDKKFEVLDIDAALRPTTISVGEVWTRTSQAGLLGKPETKSLEAEEQRKERSRAMDLLDALTLSGALQLEGASLHVVVAATHCFDETLMDSLVKKNVNPIEKIERSTLIVASTIYDLPVPALIAEPQKERIQTYSPMLMDGQ</sequence>
<feature type="compositionally biased region" description="Polar residues" evidence="1">
    <location>
        <begin position="772"/>
        <end position="788"/>
    </location>
</feature>
<proteinExistence type="predicted"/>
<organism evidence="2">
    <name type="scientific">Chromera velia CCMP2878</name>
    <dbReference type="NCBI Taxonomy" id="1169474"/>
    <lineage>
        <taxon>Eukaryota</taxon>
        <taxon>Sar</taxon>
        <taxon>Alveolata</taxon>
        <taxon>Colpodellida</taxon>
        <taxon>Chromeraceae</taxon>
        <taxon>Chromera</taxon>
    </lineage>
</organism>
<accession>A0A0G4I8Z6</accession>
<reference evidence="2" key="1">
    <citation type="submission" date="2014-11" db="EMBL/GenBank/DDBJ databases">
        <authorList>
            <person name="Otto D Thomas"/>
            <person name="Naeem Raeece"/>
        </authorList>
    </citation>
    <scope>NUCLEOTIDE SEQUENCE</scope>
</reference>
<dbReference type="EMBL" id="CDMZ01005709">
    <property type="protein sequence ID" value="CEM53592.1"/>
    <property type="molecule type" value="Genomic_DNA"/>
</dbReference>
<feature type="region of interest" description="Disordered" evidence="1">
    <location>
        <begin position="730"/>
        <end position="813"/>
    </location>
</feature>
<dbReference type="VEuPathDB" id="CryptoDB:Cvel_12099"/>
<dbReference type="AlphaFoldDB" id="A0A0G4I8Z6"/>
<evidence type="ECO:0000313" key="2">
    <source>
        <dbReference type="EMBL" id="CEM53592.1"/>
    </source>
</evidence>
<evidence type="ECO:0000256" key="1">
    <source>
        <dbReference type="SAM" id="MobiDB-lite"/>
    </source>
</evidence>
<gene>
    <name evidence="2" type="ORF">Cvel_12099</name>
</gene>